<sequence>MRVRATQQSFYKRETLLTNLLVFIQPTNPPTKDETILLSAHFDSALYSPGASDDGTGVAVLLEVLRNFCSTDGLPENSRSVLILINDGEEAGLLGSEMLSQHEWADNVTKFINIDSTGSHG</sequence>
<evidence type="ECO:0000313" key="5">
    <source>
        <dbReference type="Proteomes" id="UP001431209"/>
    </source>
</evidence>
<dbReference type="PANTHER" id="PTHR12147:SF26">
    <property type="entry name" value="PEPTIDASE M28 DOMAIN-CONTAINING PROTEIN"/>
    <property type="match status" value="1"/>
</dbReference>
<dbReference type="PANTHER" id="PTHR12147">
    <property type="entry name" value="METALLOPEPTIDASE M28 FAMILY MEMBER"/>
    <property type="match status" value="1"/>
</dbReference>
<evidence type="ECO:0000259" key="3">
    <source>
        <dbReference type="Pfam" id="PF04389"/>
    </source>
</evidence>
<dbReference type="GO" id="GO:0008235">
    <property type="term" value="F:metalloexopeptidase activity"/>
    <property type="evidence" value="ECO:0007669"/>
    <property type="project" value="InterPro"/>
</dbReference>
<dbReference type="AlphaFoldDB" id="A0AAW2ZBU9"/>
<proteinExistence type="inferred from homology"/>
<dbReference type="Pfam" id="PF04389">
    <property type="entry name" value="Peptidase_M28"/>
    <property type="match status" value="1"/>
</dbReference>
<feature type="domain" description="Peptidase M28" evidence="3">
    <location>
        <begin position="19"/>
        <end position="120"/>
    </location>
</feature>
<name>A0AAW2ZBU9_9EUKA</name>
<dbReference type="GO" id="GO:0006508">
    <property type="term" value="P:proteolysis"/>
    <property type="evidence" value="ECO:0007669"/>
    <property type="project" value="InterPro"/>
</dbReference>
<protein>
    <recommendedName>
        <fullName evidence="3">Peptidase M28 domain-containing protein</fullName>
    </recommendedName>
</protein>
<reference evidence="4 5" key="1">
    <citation type="submission" date="2024-03" db="EMBL/GenBank/DDBJ databases">
        <title>The Acrasis kona genome and developmental transcriptomes reveal deep origins of eukaryotic multicellular pathways.</title>
        <authorList>
            <person name="Sheikh S."/>
            <person name="Fu C.-J."/>
            <person name="Brown M.W."/>
            <person name="Baldauf S.L."/>
        </authorList>
    </citation>
    <scope>NUCLEOTIDE SEQUENCE [LARGE SCALE GENOMIC DNA]</scope>
    <source>
        <strain evidence="4 5">ATCC MYA-3509</strain>
    </source>
</reference>
<dbReference type="SUPFAM" id="SSF53187">
    <property type="entry name" value="Zn-dependent exopeptidases"/>
    <property type="match status" value="1"/>
</dbReference>
<comment type="cofactor">
    <cofactor evidence="1">
        <name>Zn(2+)</name>
        <dbReference type="ChEBI" id="CHEBI:29105"/>
    </cofactor>
</comment>
<dbReference type="Proteomes" id="UP001431209">
    <property type="component" value="Unassembled WGS sequence"/>
</dbReference>
<comment type="caution">
    <text evidence="4">The sequence shown here is derived from an EMBL/GenBank/DDBJ whole genome shotgun (WGS) entry which is preliminary data.</text>
</comment>
<evidence type="ECO:0000256" key="2">
    <source>
        <dbReference type="ARBA" id="ARBA00005634"/>
    </source>
</evidence>
<dbReference type="EMBL" id="JAOPGA020001253">
    <property type="protein sequence ID" value="KAL0486661.1"/>
    <property type="molecule type" value="Genomic_DNA"/>
</dbReference>
<feature type="non-terminal residue" evidence="4">
    <location>
        <position position="121"/>
    </location>
</feature>
<organism evidence="4 5">
    <name type="scientific">Acrasis kona</name>
    <dbReference type="NCBI Taxonomy" id="1008807"/>
    <lineage>
        <taxon>Eukaryota</taxon>
        <taxon>Discoba</taxon>
        <taxon>Heterolobosea</taxon>
        <taxon>Tetramitia</taxon>
        <taxon>Eutetramitia</taxon>
        <taxon>Acrasidae</taxon>
        <taxon>Acrasis</taxon>
    </lineage>
</organism>
<keyword evidence="5" id="KW-1185">Reference proteome</keyword>
<dbReference type="InterPro" id="IPR007484">
    <property type="entry name" value="Peptidase_M28"/>
</dbReference>
<gene>
    <name evidence="4" type="ORF">AKO1_012082</name>
</gene>
<comment type="similarity">
    <text evidence="2">Belongs to the peptidase M28 family. M28B subfamily.</text>
</comment>
<evidence type="ECO:0000256" key="1">
    <source>
        <dbReference type="ARBA" id="ARBA00001947"/>
    </source>
</evidence>
<dbReference type="Gene3D" id="3.40.630.10">
    <property type="entry name" value="Zn peptidases"/>
    <property type="match status" value="1"/>
</dbReference>
<accession>A0AAW2ZBU9</accession>
<dbReference type="InterPro" id="IPR045175">
    <property type="entry name" value="M28_fam"/>
</dbReference>
<evidence type="ECO:0000313" key="4">
    <source>
        <dbReference type="EMBL" id="KAL0486661.1"/>
    </source>
</evidence>